<proteinExistence type="predicted"/>
<dbReference type="RefSeq" id="WP_043167732.1">
    <property type="nucleotide sequence ID" value="NZ_JDUV01000036.1"/>
</dbReference>
<dbReference type="GO" id="GO:0005886">
    <property type="term" value="C:plasma membrane"/>
    <property type="evidence" value="ECO:0007669"/>
    <property type="project" value="UniProtKB-SubCell"/>
</dbReference>
<accession>A0A086ZTN2</accession>
<dbReference type="InterPro" id="IPR020846">
    <property type="entry name" value="MFS_dom"/>
</dbReference>
<dbReference type="eggNOG" id="COG2814">
    <property type="taxonomic scope" value="Bacteria"/>
</dbReference>
<feature type="transmembrane region" description="Helical" evidence="6">
    <location>
        <begin position="55"/>
        <end position="74"/>
    </location>
</feature>
<evidence type="ECO:0000256" key="4">
    <source>
        <dbReference type="ARBA" id="ARBA00022989"/>
    </source>
</evidence>
<keyword evidence="3 6" id="KW-0812">Transmembrane</keyword>
<dbReference type="PROSITE" id="PS50850">
    <property type="entry name" value="MFS"/>
    <property type="match status" value="1"/>
</dbReference>
<dbReference type="PANTHER" id="PTHR23513">
    <property type="entry name" value="INTEGRAL MEMBRANE EFFLUX PROTEIN-RELATED"/>
    <property type="match status" value="1"/>
</dbReference>
<keyword evidence="5 6" id="KW-0472">Membrane</keyword>
<dbReference type="EMBL" id="JGYS01000033">
    <property type="protein sequence ID" value="KFI49882.1"/>
    <property type="molecule type" value="Genomic_DNA"/>
</dbReference>
<evidence type="ECO:0000259" key="7">
    <source>
        <dbReference type="PROSITE" id="PS50850"/>
    </source>
</evidence>
<dbReference type="SUPFAM" id="SSF103473">
    <property type="entry name" value="MFS general substrate transporter"/>
    <property type="match status" value="1"/>
</dbReference>
<keyword evidence="4 6" id="KW-1133">Transmembrane helix</keyword>
<evidence type="ECO:0000256" key="5">
    <source>
        <dbReference type="ARBA" id="ARBA00023136"/>
    </source>
</evidence>
<protein>
    <submittedName>
        <fullName evidence="8">Major facilitator transporter</fullName>
    </submittedName>
</protein>
<reference evidence="8 9" key="1">
    <citation type="submission" date="2014-03" db="EMBL/GenBank/DDBJ databases">
        <title>Genomics of Bifidobacteria.</title>
        <authorList>
            <person name="Ventura M."/>
            <person name="Milani C."/>
            <person name="Lugli G.A."/>
        </authorList>
    </citation>
    <scope>NUCLEOTIDE SEQUENCE [LARGE SCALE GENOMIC DNA]</scope>
    <source>
        <strain evidence="8 9">DSM 23973</strain>
    </source>
</reference>
<evidence type="ECO:0000256" key="1">
    <source>
        <dbReference type="ARBA" id="ARBA00004651"/>
    </source>
</evidence>
<comment type="caution">
    <text evidence="8">The sequence shown here is derived from an EMBL/GenBank/DDBJ whole genome shotgun (WGS) entry which is preliminary data.</text>
</comment>
<dbReference type="InterPro" id="IPR011701">
    <property type="entry name" value="MFS"/>
</dbReference>
<gene>
    <name evidence="8" type="ORF">BCAL_2397</name>
</gene>
<dbReference type="GO" id="GO:0022857">
    <property type="term" value="F:transmembrane transporter activity"/>
    <property type="evidence" value="ECO:0007669"/>
    <property type="project" value="InterPro"/>
</dbReference>
<evidence type="ECO:0000256" key="2">
    <source>
        <dbReference type="ARBA" id="ARBA00022475"/>
    </source>
</evidence>
<dbReference type="Proteomes" id="UP000029072">
    <property type="component" value="Unassembled WGS sequence"/>
</dbReference>
<comment type="subcellular location">
    <subcellularLocation>
        <location evidence="1">Cell membrane</location>
        <topology evidence="1">Multi-pass membrane protein</topology>
    </subcellularLocation>
</comment>
<feature type="transmembrane region" description="Helical" evidence="6">
    <location>
        <begin position="112"/>
        <end position="129"/>
    </location>
</feature>
<evidence type="ECO:0000313" key="8">
    <source>
        <dbReference type="EMBL" id="KFI49882.1"/>
    </source>
</evidence>
<feature type="transmembrane region" description="Helical" evidence="6">
    <location>
        <begin position="176"/>
        <end position="197"/>
    </location>
</feature>
<evidence type="ECO:0000313" key="9">
    <source>
        <dbReference type="Proteomes" id="UP000029072"/>
    </source>
</evidence>
<dbReference type="InterPro" id="IPR036259">
    <property type="entry name" value="MFS_trans_sf"/>
</dbReference>
<dbReference type="AlphaFoldDB" id="A0A086ZTN2"/>
<dbReference type="PANTHER" id="PTHR23513:SF6">
    <property type="entry name" value="MAJOR FACILITATOR SUPERFAMILY ASSOCIATED DOMAIN-CONTAINING PROTEIN"/>
    <property type="match status" value="1"/>
</dbReference>
<feature type="domain" description="Major facilitator superfamily (MFS) profile" evidence="7">
    <location>
        <begin position="1"/>
        <end position="206"/>
    </location>
</feature>
<dbReference type="OrthoDB" id="4965946at2"/>
<feature type="transmembrane region" description="Helical" evidence="6">
    <location>
        <begin position="86"/>
        <end position="106"/>
    </location>
</feature>
<sequence length="206" mass="21814">MNTGTRSSVHPGSSLWRIAAYRNWFLSDTSDVFAVSLRTFVVPLIGLALSHSTLVAGLLVTLESVIGLVLMSVGGAIADRHDRRRLMVLLGLIGLLLSLTATGLLAAGMMNTVTFALIVIIFAVMNGMLGPSNDAMLKSIVPVERFAKAQAIREARESCVELSGGAVGGLLYHLSVWFPFLVSAALYLVATVTAMALPKTEREGAG</sequence>
<dbReference type="Gene3D" id="1.20.1250.20">
    <property type="entry name" value="MFS general substrate transporter like domains"/>
    <property type="match status" value="1"/>
</dbReference>
<evidence type="ECO:0000256" key="3">
    <source>
        <dbReference type="ARBA" id="ARBA00022692"/>
    </source>
</evidence>
<organism evidence="8 9">
    <name type="scientific">Bifidobacterium callitrichos DSM 23973</name>
    <dbReference type="NCBI Taxonomy" id="1437609"/>
    <lineage>
        <taxon>Bacteria</taxon>
        <taxon>Bacillati</taxon>
        <taxon>Actinomycetota</taxon>
        <taxon>Actinomycetes</taxon>
        <taxon>Bifidobacteriales</taxon>
        <taxon>Bifidobacteriaceae</taxon>
        <taxon>Bifidobacterium</taxon>
    </lineage>
</organism>
<dbReference type="Pfam" id="PF07690">
    <property type="entry name" value="MFS_1"/>
    <property type="match status" value="1"/>
</dbReference>
<dbReference type="STRING" id="1437609.BCAL_2397"/>
<name>A0A086ZTN2_9BIFI</name>
<keyword evidence="2" id="KW-1003">Cell membrane</keyword>
<evidence type="ECO:0000256" key="6">
    <source>
        <dbReference type="SAM" id="Phobius"/>
    </source>
</evidence>